<feature type="domain" description="Methyl-accepting transducer" evidence="6">
    <location>
        <begin position="461"/>
        <end position="697"/>
    </location>
</feature>
<dbReference type="Pfam" id="PF00015">
    <property type="entry name" value="MCPsignal"/>
    <property type="match status" value="1"/>
</dbReference>
<sequence length="818" mass="88340">MKKGFTIKQRVLATLAGIFFAGSLVMGLWSYFNQLRQIEQSHSQLAHDESRLFKSMIAIDGEGLARAHSGLDRLDDIIAPFAAKNRELLMLNAAAILAELKQNNNITHLYFIEPDGTVFLRAHKPEQSGDRLQRATYLQAAATGNIASGLEMGKNFFSLRSVRPISHAGNPVGYLEVAQEIDHVFDQMKGITGNDVSLFLVEDFIKLRKAEINKKKAGNFTILESTAPEKTLQLAAKLGRKLNQGLKEDLVQTITIGNSRYVVGISPVLDASGTAAGILLSTKDVSQLYTSIWKGILINILLFAGIMAGALLPLYLSLKKSMKLFTSLRNHIQHVTTNWDLAEKLEVGTSDEIGQLAVDINNMTENLSMVVNRVRQSSNELAQISSTLQEVSTQVVVSARQQVDNVQQTSATVMEISSSVKKVTGSVDGLSSSASQTSSSITEMVAGIEETAINMDALADMVEQVSASVTQMTAAIHQVGANVTTLSDSASNTSASATQMDATIKQVEKTTRESVLIAEQVLNDANHGKQSVDAIIEGIKAINSSTMVTADAINNLSANVDNIGTILAVIDEVTGQTNLLALNASIIAAQAGEHGKSFAVVADEIKELADRTKNSTREIADVIRGIQGETERAVKAIKDATSQVTQGEKLSRSSEEALIKIVEGVKQNSQRVDLIARSMDEQATTSQYVSTAMHQMSEMVSQIATANREQEKGGEIVQKAASSMGDLARIVKNATQEQCLVGGQITKATEHVSDMISQIMVETQEQGKGSERIINAVENIRIATDEELSSVQTLNDSLDKLGRQIGRLQAAVEQFQEE</sequence>
<dbReference type="PANTHER" id="PTHR32089:SF112">
    <property type="entry name" value="LYSOZYME-LIKE PROTEIN-RELATED"/>
    <property type="match status" value="1"/>
</dbReference>
<dbReference type="SMART" id="SM00283">
    <property type="entry name" value="MA"/>
    <property type="match status" value="1"/>
</dbReference>
<dbReference type="Pfam" id="PF14827">
    <property type="entry name" value="dCache_3"/>
    <property type="match status" value="1"/>
</dbReference>
<dbReference type="HOGENOM" id="CLU_344120_0_0_7"/>
<dbReference type="SUPFAM" id="SSF103190">
    <property type="entry name" value="Sensory domain-like"/>
    <property type="match status" value="1"/>
</dbReference>
<name>B9M6R1_GEODF</name>
<dbReference type="Gene3D" id="6.10.340.10">
    <property type="match status" value="1"/>
</dbReference>
<keyword evidence="5" id="KW-1133">Transmembrane helix</keyword>
<comment type="similarity">
    <text evidence="2">Belongs to the methyl-accepting chemotaxis (MCP) protein family.</text>
</comment>
<organism evidence="8 9">
    <name type="scientific">Geotalea daltonii (strain DSM 22248 / JCM 15807 / FRC-32)</name>
    <name type="common">Geobacter daltonii</name>
    <dbReference type="NCBI Taxonomy" id="316067"/>
    <lineage>
        <taxon>Bacteria</taxon>
        <taxon>Pseudomonadati</taxon>
        <taxon>Thermodesulfobacteriota</taxon>
        <taxon>Desulfuromonadia</taxon>
        <taxon>Geobacterales</taxon>
        <taxon>Geobacteraceae</taxon>
        <taxon>Geotalea</taxon>
    </lineage>
</organism>
<evidence type="ECO:0000256" key="4">
    <source>
        <dbReference type="SAM" id="Coils"/>
    </source>
</evidence>
<evidence type="ECO:0000256" key="5">
    <source>
        <dbReference type="SAM" id="Phobius"/>
    </source>
</evidence>
<dbReference type="CDD" id="cd11386">
    <property type="entry name" value="MCP_signal"/>
    <property type="match status" value="1"/>
</dbReference>
<dbReference type="eggNOG" id="COG3850">
    <property type="taxonomic scope" value="Bacteria"/>
</dbReference>
<keyword evidence="5" id="KW-0812">Transmembrane</keyword>
<dbReference type="STRING" id="316067.Geob_1763"/>
<dbReference type="GO" id="GO:0007165">
    <property type="term" value="P:signal transduction"/>
    <property type="evidence" value="ECO:0007669"/>
    <property type="project" value="UniProtKB-KW"/>
</dbReference>
<dbReference type="eggNOG" id="COG0840">
    <property type="taxonomic scope" value="Bacteria"/>
</dbReference>
<keyword evidence="9" id="KW-1185">Reference proteome</keyword>
<evidence type="ECO:0000259" key="7">
    <source>
        <dbReference type="PROSITE" id="PS50885"/>
    </source>
</evidence>
<evidence type="ECO:0000256" key="1">
    <source>
        <dbReference type="ARBA" id="ARBA00023224"/>
    </source>
</evidence>
<dbReference type="GO" id="GO:0016020">
    <property type="term" value="C:membrane"/>
    <property type="evidence" value="ECO:0007669"/>
    <property type="project" value="InterPro"/>
</dbReference>
<dbReference type="CDD" id="cd06225">
    <property type="entry name" value="HAMP"/>
    <property type="match status" value="1"/>
</dbReference>
<feature type="transmembrane region" description="Helical" evidence="5">
    <location>
        <begin position="12"/>
        <end position="32"/>
    </location>
</feature>
<keyword evidence="1 3" id="KW-0807">Transducer</keyword>
<proteinExistence type="inferred from homology"/>
<dbReference type="InterPro" id="IPR029150">
    <property type="entry name" value="dCache_3"/>
</dbReference>
<dbReference type="SMART" id="SM00304">
    <property type="entry name" value="HAMP"/>
    <property type="match status" value="1"/>
</dbReference>
<dbReference type="PANTHER" id="PTHR32089">
    <property type="entry name" value="METHYL-ACCEPTING CHEMOTAXIS PROTEIN MCPB"/>
    <property type="match status" value="1"/>
</dbReference>
<dbReference type="RefSeq" id="WP_012646850.1">
    <property type="nucleotide sequence ID" value="NC_011979.1"/>
</dbReference>
<dbReference type="SUPFAM" id="SSF58104">
    <property type="entry name" value="Methyl-accepting chemotaxis protein (MCP) signaling domain"/>
    <property type="match status" value="3"/>
</dbReference>
<protein>
    <submittedName>
        <fullName evidence="8">Methyl-accepting chemotaxis sensory transducer, class 40+24H</fullName>
    </submittedName>
</protein>
<dbReference type="InterPro" id="IPR003660">
    <property type="entry name" value="HAMP_dom"/>
</dbReference>
<dbReference type="Pfam" id="PF00672">
    <property type="entry name" value="HAMP"/>
    <property type="match status" value="1"/>
</dbReference>
<gene>
    <name evidence="8" type="primary">mcp64H-5</name>
    <name evidence="8" type="ordered locus">Geob_1763</name>
</gene>
<dbReference type="InterPro" id="IPR004089">
    <property type="entry name" value="MCPsignal_dom"/>
</dbReference>
<evidence type="ECO:0000259" key="6">
    <source>
        <dbReference type="PROSITE" id="PS50111"/>
    </source>
</evidence>
<evidence type="ECO:0000313" key="9">
    <source>
        <dbReference type="Proteomes" id="UP000007721"/>
    </source>
</evidence>
<dbReference type="PROSITE" id="PS50111">
    <property type="entry name" value="CHEMOTAXIS_TRANSDUC_2"/>
    <property type="match status" value="1"/>
</dbReference>
<dbReference type="KEGG" id="geo:Geob_1763"/>
<dbReference type="AlphaFoldDB" id="B9M6R1"/>
<accession>B9M6R1</accession>
<evidence type="ECO:0000313" key="8">
    <source>
        <dbReference type="EMBL" id="ACM20121.1"/>
    </source>
</evidence>
<feature type="domain" description="HAMP" evidence="7">
    <location>
        <begin position="340"/>
        <end position="372"/>
    </location>
</feature>
<dbReference type="OrthoDB" id="5523945at2"/>
<keyword evidence="5" id="KW-0472">Membrane</keyword>
<feature type="transmembrane region" description="Helical" evidence="5">
    <location>
        <begin position="296"/>
        <end position="316"/>
    </location>
</feature>
<dbReference type="Gene3D" id="1.10.287.950">
    <property type="entry name" value="Methyl-accepting chemotaxis protein"/>
    <property type="match status" value="2"/>
</dbReference>
<evidence type="ECO:0000256" key="3">
    <source>
        <dbReference type="PROSITE-ProRule" id="PRU00284"/>
    </source>
</evidence>
<dbReference type="InterPro" id="IPR029151">
    <property type="entry name" value="Sensor-like_sf"/>
</dbReference>
<feature type="coiled-coil region" evidence="4">
    <location>
        <begin position="791"/>
        <end position="818"/>
    </location>
</feature>
<evidence type="ECO:0000256" key="2">
    <source>
        <dbReference type="ARBA" id="ARBA00029447"/>
    </source>
</evidence>
<dbReference type="PROSITE" id="PS50885">
    <property type="entry name" value="HAMP"/>
    <property type="match status" value="1"/>
</dbReference>
<dbReference type="EMBL" id="CP001390">
    <property type="protein sequence ID" value="ACM20121.1"/>
    <property type="molecule type" value="Genomic_DNA"/>
</dbReference>
<reference evidence="8 9" key="1">
    <citation type="submission" date="2009-01" db="EMBL/GenBank/DDBJ databases">
        <title>Complete sequence of Geobacter sp. FRC-32.</title>
        <authorList>
            <consortium name="US DOE Joint Genome Institute"/>
            <person name="Lucas S."/>
            <person name="Copeland A."/>
            <person name="Lapidus A."/>
            <person name="Glavina del Rio T."/>
            <person name="Dalin E."/>
            <person name="Tice H."/>
            <person name="Bruce D."/>
            <person name="Goodwin L."/>
            <person name="Pitluck S."/>
            <person name="Saunders E."/>
            <person name="Brettin T."/>
            <person name="Detter J.C."/>
            <person name="Han C."/>
            <person name="Larimer F."/>
            <person name="Land M."/>
            <person name="Hauser L."/>
            <person name="Kyrpides N."/>
            <person name="Ovchinnikova G."/>
            <person name="Kostka J."/>
            <person name="Richardson P."/>
        </authorList>
    </citation>
    <scope>NUCLEOTIDE SEQUENCE [LARGE SCALE GENOMIC DNA]</scope>
    <source>
        <strain evidence="9">DSM 22248 / JCM 15807 / FRC-32</strain>
    </source>
</reference>
<dbReference type="Proteomes" id="UP000007721">
    <property type="component" value="Chromosome"/>
</dbReference>
<keyword evidence="4" id="KW-0175">Coiled coil</keyword>